<evidence type="ECO:0000313" key="3">
    <source>
        <dbReference type="EMBL" id="KRX05850.1"/>
    </source>
</evidence>
<dbReference type="InterPro" id="IPR018490">
    <property type="entry name" value="cNMP-bd_dom_sf"/>
</dbReference>
<dbReference type="Gene3D" id="1.25.40.10">
    <property type="entry name" value="Tetratricopeptide repeat domain"/>
    <property type="match status" value="1"/>
</dbReference>
<dbReference type="PROSITE" id="PS50042">
    <property type="entry name" value="CNMP_BINDING_3"/>
    <property type="match status" value="1"/>
</dbReference>
<dbReference type="EMBL" id="LDAU01000103">
    <property type="protein sequence ID" value="KRX05850.1"/>
    <property type="molecule type" value="Genomic_DNA"/>
</dbReference>
<reference evidence="3 4" key="1">
    <citation type="journal article" date="2015" name="Sci. Rep.">
        <title>Genome of the facultative scuticociliatosis pathogen Pseudocohnilembus persalinus provides insight into its virulence through horizontal gene transfer.</title>
        <authorList>
            <person name="Xiong J."/>
            <person name="Wang G."/>
            <person name="Cheng J."/>
            <person name="Tian M."/>
            <person name="Pan X."/>
            <person name="Warren A."/>
            <person name="Jiang C."/>
            <person name="Yuan D."/>
            <person name="Miao W."/>
        </authorList>
    </citation>
    <scope>NUCLEOTIDE SEQUENCE [LARGE SCALE GENOMIC DNA]</scope>
    <source>
        <strain evidence="3">36N120E</strain>
    </source>
</reference>
<dbReference type="SMART" id="SM00028">
    <property type="entry name" value="TPR"/>
    <property type="match status" value="3"/>
</dbReference>
<evidence type="ECO:0000313" key="4">
    <source>
        <dbReference type="Proteomes" id="UP000054937"/>
    </source>
</evidence>
<dbReference type="SUPFAM" id="SSF48452">
    <property type="entry name" value="TPR-like"/>
    <property type="match status" value="1"/>
</dbReference>
<dbReference type="InterPro" id="IPR019734">
    <property type="entry name" value="TPR_rpt"/>
</dbReference>
<dbReference type="SUPFAM" id="SSF51206">
    <property type="entry name" value="cAMP-binding domain-like"/>
    <property type="match status" value="2"/>
</dbReference>
<name>A0A0V0QUY0_PSEPJ</name>
<organism evidence="3 4">
    <name type="scientific">Pseudocohnilembus persalinus</name>
    <name type="common">Ciliate</name>
    <dbReference type="NCBI Taxonomy" id="266149"/>
    <lineage>
        <taxon>Eukaryota</taxon>
        <taxon>Sar</taxon>
        <taxon>Alveolata</taxon>
        <taxon>Ciliophora</taxon>
        <taxon>Intramacronucleata</taxon>
        <taxon>Oligohymenophorea</taxon>
        <taxon>Scuticociliatia</taxon>
        <taxon>Philasterida</taxon>
        <taxon>Pseudocohnilembidae</taxon>
        <taxon>Pseudocohnilembus</taxon>
    </lineage>
</organism>
<protein>
    <submittedName>
        <fullName evidence="3">Cyclic nucleotide-binding protein</fullName>
    </submittedName>
</protein>
<dbReference type="OrthoDB" id="299700at2759"/>
<evidence type="ECO:0000259" key="2">
    <source>
        <dbReference type="PROSITE" id="PS50042"/>
    </source>
</evidence>
<accession>A0A0V0QUY0</accession>
<evidence type="ECO:0000256" key="1">
    <source>
        <dbReference type="SAM" id="MobiDB-lite"/>
    </source>
</evidence>
<dbReference type="InterPro" id="IPR000595">
    <property type="entry name" value="cNMP-bd_dom"/>
</dbReference>
<feature type="compositionally biased region" description="Polar residues" evidence="1">
    <location>
        <begin position="349"/>
        <end position="362"/>
    </location>
</feature>
<feature type="region of interest" description="Disordered" evidence="1">
    <location>
        <begin position="342"/>
        <end position="362"/>
    </location>
</feature>
<dbReference type="InParanoid" id="A0A0V0QUY0"/>
<comment type="caution">
    <text evidence="3">The sequence shown here is derived from an EMBL/GenBank/DDBJ whole genome shotgun (WGS) entry which is preliminary data.</text>
</comment>
<dbReference type="AlphaFoldDB" id="A0A0V0QUY0"/>
<proteinExistence type="predicted"/>
<keyword evidence="4" id="KW-1185">Reference proteome</keyword>
<gene>
    <name evidence="3" type="ORF">PPERSA_03787</name>
</gene>
<dbReference type="Gene3D" id="2.60.120.10">
    <property type="entry name" value="Jelly Rolls"/>
    <property type="match status" value="1"/>
</dbReference>
<feature type="domain" description="Cyclic nucleotide-binding" evidence="2">
    <location>
        <begin position="893"/>
        <end position="978"/>
    </location>
</feature>
<dbReference type="InterPro" id="IPR011990">
    <property type="entry name" value="TPR-like_helical_dom_sf"/>
</dbReference>
<sequence length="997" mass="118682">MTDTLDFDNDSQQLKLPQIDNKKPIEKKYRSISTQPGLTKHQCGKHMSLCGQCFEISDQTNILKDLNQPHIERYNKPLKTPHPEEKRQKNIKLKNISEESLDDWIAQSLNRPIVSFLDPYKKFYVPDTLLKNFKRRYKKLYDENPDKDDQKKRLYFEQKKPSDNLPHYMRPIRQPKEMQKDLRVDFHKLRPKPLEGKNISQREEQSFQRVYESFNLNSVSGMRSASFGGSKLKNPFQQEFDPSLELKTKDKLYDPSFSENKRNNRYNDYINTKELSKEQKKEYADIIKLYNHRPKQSNLEKQIFLAKQNRFSYASQNQMNNKIHPYRVPDVRSSENQDIIETETEASRPGSQQSQKDQNKANLNNSVASRENNYYQANNSYENDQNTSNILPHDINDTNPNISIQNQYENYENNNNNNNKKKKPQLFDSNTIKDQVIKLLQERDRYINYQPFSQKSNPLWDLNLHVQFIHVEVPQEEKTELSEVEYLYWRGVRRILNNKFNEAIACFKENLYLHPEHFKTIFNLAVCYQKTHRFSLAQKWFCLALQFNQEVANCRFAISLSLYKQGKFQEALKYIEEINYPSNFQFKHITYLRIVCLKQLGRISEIGQNFQKFIKLTCPKNYTLLMNFMFSMMFANLRGMQVKFAPLIYCDFTSLTYSIADSIDFKPKLQQYLKDEFEFKDQIKQLNFFKRFSNADIDKHMYTFFNSVKYLQKGDVINVDPGKIMIITAGTATIWDHIKDYDKPTILHHYHEGDIIGDDQKDNGMLNRTDVFVQVISKQLEFVEIDKEIFQDLWKCQYNYLEQKNLYQFLKNQTIFKGISEFTLYKLAYEFMNEEKFRTNDVIFNSGQTKEDEIKYIKVVPKDKQAEEQKLQRQNTYIKERLKEIDNNQTKFNGFYILQKGNYAELQSIGGIIDYTLKEGDYLGENLLFNVESLTKLGKIVAKSDPCKCYYLSRDDFDEINLLDREIMKKNIINSQKYADLLQLFKIYEQKRNKNNK</sequence>
<dbReference type="OMA" id="KIMEYVE"/>
<dbReference type="Proteomes" id="UP000054937">
    <property type="component" value="Unassembled WGS sequence"/>
</dbReference>
<dbReference type="InterPro" id="IPR014710">
    <property type="entry name" value="RmlC-like_jellyroll"/>
</dbReference>